<dbReference type="Proteomes" id="UP001215598">
    <property type="component" value="Unassembled WGS sequence"/>
</dbReference>
<reference evidence="1" key="1">
    <citation type="submission" date="2023-03" db="EMBL/GenBank/DDBJ databases">
        <title>Massive genome expansion in bonnet fungi (Mycena s.s.) driven by repeated elements and novel gene families across ecological guilds.</title>
        <authorList>
            <consortium name="Lawrence Berkeley National Laboratory"/>
            <person name="Harder C.B."/>
            <person name="Miyauchi S."/>
            <person name="Viragh M."/>
            <person name="Kuo A."/>
            <person name="Thoen E."/>
            <person name="Andreopoulos B."/>
            <person name="Lu D."/>
            <person name="Skrede I."/>
            <person name="Drula E."/>
            <person name="Henrissat B."/>
            <person name="Morin E."/>
            <person name="Kohler A."/>
            <person name="Barry K."/>
            <person name="LaButti K."/>
            <person name="Morin E."/>
            <person name="Salamov A."/>
            <person name="Lipzen A."/>
            <person name="Mereny Z."/>
            <person name="Hegedus B."/>
            <person name="Baldrian P."/>
            <person name="Stursova M."/>
            <person name="Weitz H."/>
            <person name="Taylor A."/>
            <person name="Grigoriev I.V."/>
            <person name="Nagy L.G."/>
            <person name="Martin F."/>
            <person name="Kauserud H."/>
        </authorList>
    </citation>
    <scope>NUCLEOTIDE SEQUENCE</scope>
    <source>
        <strain evidence="1">CBHHK182m</strain>
    </source>
</reference>
<sequence>MKSIISTFHRDPPSSSSSRDWLGNCILAARVICASADYVPFPYIKTVFGTALAFLETVERIKQNRDDLEELCLSTLQIVSILKEELSFHGDTAGIRFRGLCEEPIGTVSGDA</sequence>
<evidence type="ECO:0000313" key="1">
    <source>
        <dbReference type="EMBL" id="KAJ7714751.1"/>
    </source>
</evidence>
<gene>
    <name evidence="1" type="ORF">B0H16DRAFT_520140</name>
</gene>
<accession>A0AAD7H8Q3</accession>
<dbReference type="AlphaFoldDB" id="A0AAD7H8Q3"/>
<organism evidence="1 2">
    <name type="scientific">Mycena metata</name>
    <dbReference type="NCBI Taxonomy" id="1033252"/>
    <lineage>
        <taxon>Eukaryota</taxon>
        <taxon>Fungi</taxon>
        <taxon>Dikarya</taxon>
        <taxon>Basidiomycota</taxon>
        <taxon>Agaricomycotina</taxon>
        <taxon>Agaricomycetes</taxon>
        <taxon>Agaricomycetidae</taxon>
        <taxon>Agaricales</taxon>
        <taxon>Marasmiineae</taxon>
        <taxon>Mycenaceae</taxon>
        <taxon>Mycena</taxon>
    </lineage>
</organism>
<keyword evidence="2" id="KW-1185">Reference proteome</keyword>
<comment type="caution">
    <text evidence="1">The sequence shown here is derived from an EMBL/GenBank/DDBJ whole genome shotgun (WGS) entry which is preliminary data.</text>
</comment>
<protein>
    <submittedName>
        <fullName evidence="1">Uncharacterized protein</fullName>
    </submittedName>
</protein>
<evidence type="ECO:0000313" key="2">
    <source>
        <dbReference type="Proteomes" id="UP001215598"/>
    </source>
</evidence>
<proteinExistence type="predicted"/>
<name>A0AAD7H8Q3_9AGAR</name>
<dbReference type="EMBL" id="JARKIB010000320">
    <property type="protein sequence ID" value="KAJ7714751.1"/>
    <property type="molecule type" value="Genomic_DNA"/>
</dbReference>